<gene>
    <name evidence="3" type="ORF">JMN37_06275</name>
</gene>
<dbReference type="AlphaFoldDB" id="A0AAW5HXM9"/>
<dbReference type="Proteomes" id="UP001205920">
    <property type="component" value="Unassembled WGS sequence"/>
</dbReference>
<evidence type="ECO:0000313" key="3">
    <source>
        <dbReference type="EMBL" id="MCO6394581.1"/>
    </source>
</evidence>
<dbReference type="CDD" id="cd00293">
    <property type="entry name" value="USP-like"/>
    <property type="match status" value="2"/>
</dbReference>
<sequence>MAPRSFSSELAQSFESERPLRVLVGWDASNSEAIEFAAWLGRSLPVTVRVAASVSGSWTKSLSSKKYDKWLQKQRDTISEKATKALKHELPRSQWADPVAQVLERGSLAECLFEMADGFEADILLLGSKSKTSKGRFRPTSDADEMMHSSPLPLGLAPKGVQLSKKGITRVTYSLIDSGAVQPSFSGLAYATTLACLLDVPLRIIAFSPSEGGGFDDQEDQMEWNEAALGLLDRARDSAFAVAEHLGPEHTERLDVSTFVATGKGWKKAIDSVKWKKGDILCLGSKSSGPLKRVFVGTREGEFIRFAPVPVIVYPRGKH</sequence>
<organism evidence="3 4">
    <name type="scientific">Corynebacterium lipophilum</name>
    <dbReference type="NCBI Taxonomy" id="2804918"/>
    <lineage>
        <taxon>Bacteria</taxon>
        <taxon>Bacillati</taxon>
        <taxon>Actinomycetota</taxon>
        <taxon>Actinomycetes</taxon>
        <taxon>Mycobacteriales</taxon>
        <taxon>Corynebacteriaceae</taxon>
        <taxon>Corynebacterium</taxon>
    </lineage>
</organism>
<protein>
    <submittedName>
        <fullName evidence="3">Universal stress protein</fullName>
    </submittedName>
</protein>
<dbReference type="InterPro" id="IPR006016">
    <property type="entry name" value="UspA"/>
</dbReference>
<feature type="domain" description="UspA" evidence="2">
    <location>
        <begin position="21"/>
        <end position="153"/>
    </location>
</feature>
<proteinExistence type="predicted"/>
<dbReference type="EMBL" id="JAEUWV010000007">
    <property type="protein sequence ID" value="MCO6394581.1"/>
    <property type="molecule type" value="Genomic_DNA"/>
</dbReference>
<evidence type="ECO:0000256" key="1">
    <source>
        <dbReference type="SAM" id="MobiDB-lite"/>
    </source>
</evidence>
<keyword evidence="4" id="KW-1185">Reference proteome</keyword>
<dbReference type="Pfam" id="PF00582">
    <property type="entry name" value="Usp"/>
    <property type="match status" value="1"/>
</dbReference>
<evidence type="ECO:0000259" key="2">
    <source>
        <dbReference type="Pfam" id="PF00582"/>
    </source>
</evidence>
<dbReference type="InterPro" id="IPR014729">
    <property type="entry name" value="Rossmann-like_a/b/a_fold"/>
</dbReference>
<evidence type="ECO:0000313" key="4">
    <source>
        <dbReference type="Proteomes" id="UP001205920"/>
    </source>
</evidence>
<feature type="region of interest" description="Disordered" evidence="1">
    <location>
        <begin position="132"/>
        <end position="151"/>
    </location>
</feature>
<dbReference type="SUPFAM" id="SSF52402">
    <property type="entry name" value="Adenine nucleotide alpha hydrolases-like"/>
    <property type="match status" value="2"/>
</dbReference>
<accession>A0AAW5HXM9</accession>
<dbReference type="Gene3D" id="3.40.50.620">
    <property type="entry name" value="HUPs"/>
    <property type="match status" value="2"/>
</dbReference>
<comment type="caution">
    <text evidence="3">The sequence shown here is derived from an EMBL/GenBank/DDBJ whole genome shotgun (WGS) entry which is preliminary data.</text>
</comment>
<reference evidence="3 4" key="1">
    <citation type="submission" date="2021-01" db="EMBL/GenBank/DDBJ databases">
        <title>Identification and Characterization of Corynebacterium sp.</title>
        <authorList>
            <person name="Luo Q."/>
            <person name="Qu P."/>
            <person name="Chen Q."/>
        </authorList>
    </citation>
    <scope>NUCLEOTIDE SEQUENCE [LARGE SCALE GENOMIC DNA]</scope>
    <source>
        <strain evidence="3 4">MC-18</strain>
    </source>
</reference>
<name>A0AAW5HXM9_9CORY</name>
<dbReference type="RefSeq" id="WP_071573823.1">
    <property type="nucleotide sequence ID" value="NZ_JAEUWV010000007.1"/>
</dbReference>